<evidence type="ECO:0008006" key="3">
    <source>
        <dbReference type="Google" id="ProtNLM"/>
    </source>
</evidence>
<accession>A0A2T8HS18</accession>
<dbReference type="AlphaFoldDB" id="A0A2T8HS18"/>
<name>A0A2T8HS18_9RHOB</name>
<dbReference type="GO" id="GO:0003677">
    <property type="term" value="F:DNA binding"/>
    <property type="evidence" value="ECO:0007669"/>
    <property type="project" value="InterPro"/>
</dbReference>
<dbReference type="GO" id="GO:0008270">
    <property type="term" value="F:zinc ion binding"/>
    <property type="evidence" value="ECO:0007669"/>
    <property type="project" value="InterPro"/>
</dbReference>
<dbReference type="EMBL" id="QDKM01000006">
    <property type="protein sequence ID" value="PVH28239.1"/>
    <property type="molecule type" value="Genomic_DNA"/>
</dbReference>
<dbReference type="SUPFAM" id="SSF57783">
    <property type="entry name" value="Zinc beta-ribbon"/>
    <property type="match status" value="1"/>
</dbReference>
<evidence type="ECO:0000313" key="1">
    <source>
        <dbReference type="EMBL" id="PVH28239.1"/>
    </source>
</evidence>
<sequence>MSRRRRQRPFRPKPNYNASTSDIFREVNEAARGQIRELAERWLSKTRRSGDNLLALNPTRNDKNIGSFSINTRSGVWADFATGDSGADIVSFYAYLHDTTQIEAARELAKLVGVRV</sequence>
<dbReference type="InterPro" id="IPR036977">
    <property type="entry name" value="DNA_primase_Znf_CHC2"/>
</dbReference>
<comment type="caution">
    <text evidence="1">The sequence shown here is derived from an EMBL/GenBank/DDBJ whole genome shotgun (WGS) entry which is preliminary data.</text>
</comment>
<keyword evidence="2" id="KW-1185">Reference proteome</keyword>
<organism evidence="1 2">
    <name type="scientific">Pararhodobacter oceanensis</name>
    <dbReference type="NCBI Taxonomy" id="2172121"/>
    <lineage>
        <taxon>Bacteria</taxon>
        <taxon>Pseudomonadati</taxon>
        <taxon>Pseudomonadota</taxon>
        <taxon>Alphaproteobacteria</taxon>
        <taxon>Rhodobacterales</taxon>
        <taxon>Paracoccaceae</taxon>
        <taxon>Pararhodobacter</taxon>
    </lineage>
</organism>
<proteinExistence type="predicted"/>
<reference evidence="1 2" key="1">
    <citation type="submission" date="2018-04" db="EMBL/GenBank/DDBJ databases">
        <title>Pararhodobacter oceanense sp. nov., isolated from marine intertidal sediment.</title>
        <authorList>
            <person name="Wang X.-L."/>
            <person name="Du Z.-J."/>
        </authorList>
    </citation>
    <scope>NUCLEOTIDE SEQUENCE [LARGE SCALE GENOMIC DNA]</scope>
    <source>
        <strain evidence="1 2">AM505</strain>
    </source>
</reference>
<dbReference type="Proteomes" id="UP000245911">
    <property type="component" value="Unassembled WGS sequence"/>
</dbReference>
<dbReference type="GO" id="GO:0006260">
    <property type="term" value="P:DNA replication"/>
    <property type="evidence" value="ECO:0007669"/>
    <property type="project" value="InterPro"/>
</dbReference>
<dbReference type="Gene3D" id="3.90.580.10">
    <property type="entry name" value="Zinc finger, CHC2-type domain"/>
    <property type="match status" value="1"/>
</dbReference>
<evidence type="ECO:0000313" key="2">
    <source>
        <dbReference type="Proteomes" id="UP000245911"/>
    </source>
</evidence>
<protein>
    <recommendedName>
        <fullName evidence="3">Zinc finger CHC2-type domain-containing protein</fullName>
    </recommendedName>
</protein>
<gene>
    <name evidence="1" type="ORF">DDE20_14145</name>
</gene>